<reference evidence="2 3" key="1">
    <citation type="submission" date="2018-08" db="EMBL/GenBank/DDBJ databases">
        <title>Aphanomyces genome sequencing and annotation.</title>
        <authorList>
            <person name="Minardi D."/>
            <person name="Oidtmann B."/>
            <person name="Van Der Giezen M."/>
            <person name="Studholme D.J."/>
        </authorList>
    </citation>
    <scope>NUCLEOTIDE SEQUENCE [LARGE SCALE GENOMIC DNA]</scope>
    <source>
        <strain evidence="2 3">Yx</strain>
    </source>
</reference>
<comment type="caution">
    <text evidence="2">The sequence shown here is derived from an EMBL/GenBank/DDBJ whole genome shotgun (WGS) entry which is preliminary data.</text>
</comment>
<sequence>MRASPKANLNNDQRQNVLHLLLACLREGKLPHGSFQFVAGKFGVTRSTIRLIWLRAQVDLNNDQRICESVASQKELPKKSRTTMRAVAAGLGIPTTTLHAYYKRRAIVKYSSYVKLALTDANKAASNEVSMETLDSNFMTLQSFLQEVIKAAGDNNYRIPHMGKKKLALAGKLPETVACDPTVFNDGCTRLGEEDIDKRLQDLSQEIAEALEMAEICNLLEDMG</sequence>
<dbReference type="PANTHER" id="PTHR33889">
    <property type="entry name" value="OS04G0681850 PROTEIN"/>
    <property type="match status" value="1"/>
</dbReference>
<proteinExistence type="predicted"/>
<feature type="domain" description="DUF7769" evidence="1">
    <location>
        <begin position="9"/>
        <end position="58"/>
    </location>
</feature>
<dbReference type="VEuPathDB" id="FungiDB:H257_14220"/>
<dbReference type="InterPro" id="IPR056671">
    <property type="entry name" value="DUF7769"/>
</dbReference>
<dbReference type="Proteomes" id="UP000266239">
    <property type="component" value="Unassembled WGS sequence"/>
</dbReference>
<protein>
    <recommendedName>
        <fullName evidence="1">DUF7769 domain-containing protein</fullName>
    </recommendedName>
</protein>
<dbReference type="VEuPathDB" id="FungiDB:H257_19006"/>
<evidence type="ECO:0000313" key="2">
    <source>
        <dbReference type="EMBL" id="RHY27252.1"/>
    </source>
</evidence>
<dbReference type="PANTHER" id="PTHR33889:SF7">
    <property type="entry name" value="OS04G0681850 PROTEIN"/>
    <property type="match status" value="1"/>
</dbReference>
<dbReference type="AlphaFoldDB" id="A0A397BWE2"/>
<dbReference type="EMBL" id="QUTA01002405">
    <property type="protein sequence ID" value="RHY27252.1"/>
    <property type="molecule type" value="Genomic_DNA"/>
</dbReference>
<evidence type="ECO:0000313" key="3">
    <source>
        <dbReference type="Proteomes" id="UP000266239"/>
    </source>
</evidence>
<gene>
    <name evidence="2" type="ORF">DYB25_012890</name>
</gene>
<organism evidence="2 3">
    <name type="scientific">Aphanomyces astaci</name>
    <name type="common">Crayfish plague agent</name>
    <dbReference type="NCBI Taxonomy" id="112090"/>
    <lineage>
        <taxon>Eukaryota</taxon>
        <taxon>Sar</taxon>
        <taxon>Stramenopiles</taxon>
        <taxon>Oomycota</taxon>
        <taxon>Saprolegniomycetes</taxon>
        <taxon>Saprolegniales</taxon>
        <taxon>Verrucalvaceae</taxon>
        <taxon>Aphanomyces</taxon>
    </lineage>
</organism>
<evidence type="ECO:0000259" key="1">
    <source>
        <dbReference type="Pfam" id="PF24964"/>
    </source>
</evidence>
<name>A0A397BWE2_APHAT</name>
<feature type="non-terminal residue" evidence="2">
    <location>
        <position position="224"/>
    </location>
</feature>
<dbReference type="Pfam" id="PF24964">
    <property type="entry name" value="DUF7769"/>
    <property type="match status" value="1"/>
</dbReference>
<accession>A0A397BWE2</accession>